<dbReference type="GO" id="GO:0005739">
    <property type="term" value="C:mitochondrion"/>
    <property type="evidence" value="ECO:0007669"/>
    <property type="project" value="UniProtKB-SubCell"/>
</dbReference>
<dbReference type="InterPro" id="IPR052149">
    <property type="entry name" value="17-beta-HSD3-like"/>
</dbReference>
<dbReference type="AlphaFoldDB" id="A0A443S2J1"/>
<dbReference type="Pfam" id="PF00106">
    <property type="entry name" value="adh_short"/>
    <property type="match status" value="1"/>
</dbReference>
<organism evidence="6 7">
    <name type="scientific">Leptotrombidium deliense</name>
    <dbReference type="NCBI Taxonomy" id="299467"/>
    <lineage>
        <taxon>Eukaryota</taxon>
        <taxon>Metazoa</taxon>
        <taxon>Ecdysozoa</taxon>
        <taxon>Arthropoda</taxon>
        <taxon>Chelicerata</taxon>
        <taxon>Arachnida</taxon>
        <taxon>Acari</taxon>
        <taxon>Acariformes</taxon>
        <taxon>Trombidiformes</taxon>
        <taxon>Prostigmata</taxon>
        <taxon>Anystina</taxon>
        <taxon>Parasitengona</taxon>
        <taxon>Trombiculoidea</taxon>
        <taxon>Trombiculidae</taxon>
        <taxon>Leptotrombidium</taxon>
    </lineage>
</organism>
<evidence type="ECO:0000313" key="6">
    <source>
        <dbReference type="EMBL" id="RWS21735.1"/>
    </source>
</evidence>
<sequence length="211" mass="23828">MDLNTDDVSVYHNIRNELQEYANEIGILINNAGVLLDKPGRYLDLSEDEVMQNVRVNISALLMVTRAILPFMVNNKRGLIINMSSASAVKPLPYTGVYSASKKFVEFFGSALGYEYKNDNIHVLTLVPSYVSTKMVQFSKFLSKPSFIIPSAKTFVSSAISTIGHTEHTTGYWAHGIYWFCIQYFSPMFAYQFFASKFLTSQQPKVESSRV</sequence>
<keyword evidence="2" id="KW-0521">NADP</keyword>
<name>A0A443S2J1_9ACAR</name>
<dbReference type="InterPro" id="IPR002347">
    <property type="entry name" value="SDR_fam"/>
</dbReference>
<comment type="similarity">
    <text evidence="5">Belongs to the short-chain dehydrogenases/reductases (SDR) family. 17-beta-HSD 3 subfamily.</text>
</comment>
<dbReference type="PRINTS" id="PR00081">
    <property type="entry name" value="GDHRDH"/>
</dbReference>
<dbReference type="SUPFAM" id="SSF51735">
    <property type="entry name" value="NAD(P)-binding Rossmann-fold domains"/>
    <property type="match status" value="1"/>
</dbReference>
<dbReference type="STRING" id="299467.A0A443S2J1"/>
<dbReference type="Gene3D" id="3.40.50.720">
    <property type="entry name" value="NAD(P)-binding Rossmann-like Domain"/>
    <property type="match status" value="1"/>
</dbReference>
<evidence type="ECO:0000256" key="4">
    <source>
        <dbReference type="ARBA" id="ARBA00023128"/>
    </source>
</evidence>
<evidence type="ECO:0000256" key="3">
    <source>
        <dbReference type="ARBA" id="ARBA00023002"/>
    </source>
</evidence>
<dbReference type="Proteomes" id="UP000288716">
    <property type="component" value="Unassembled WGS sequence"/>
</dbReference>
<dbReference type="PROSITE" id="PS00061">
    <property type="entry name" value="ADH_SHORT"/>
    <property type="match status" value="1"/>
</dbReference>
<dbReference type="InterPro" id="IPR020904">
    <property type="entry name" value="Sc_DH/Rdtase_CS"/>
</dbReference>
<dbReference type="PANTHER" id="PTHR44889:SF1">
    <property type="entry name" value="INACTIVE HYDROXYSTEROID DEHYDROGENASE-LIKE PROTEIN 1"/>
    <property type="match status" value="1"/>
</dbReference>
<protein>
    <submittedName>
        <fullName evidence="6">Inactive hydroxysteroid dehydrogenase-like protein 1-like protein</fullName>
    </submittedName>
</protein>
<dbReference type="CDD" id="cd05356">
    <property type="entry name" value="17beta-HSD1_like_SDR_c"/>
    <property type="match status" value="1"/>
</dbReference>
<gene>
    <name evidence="6" type="ORF">B4U80_06454</name>
</gene>
<dbReference type="OrthoDB" id="5545019at2759"/>
<evidence type="ECO:0000313" key="7">
    <source>
        <dbReference type="Proteomes" id="UP000288716"/>
    </source>
</evidence>
<dbReference type="PANTHER" id="PTHR44889">
    <property type="entry name" value="INACTIVE HYDROXYSTEROID DEHYDROGENASE-LIKE PROTEIN 1"/>
    <property type="match status" value="1"/>
</dbReference>
<dbReference type="PRINTS" id="PR00080">
    <property type="entry name" value="SDRFAMILY"/>
</dbReference>
<dbReference type="VEuPathDB" id="VectorBase:LDEU010305"/>
<dbReference type="InterPro" id="IPR036291">
    <property type="entry name" value="NAD(P)-bd_dom_sf"/>
</dbReference>
<evidence type="ECO:0000256" key="2">
    <source>
        <dbReference type="ARBA" id="ARBA00022857"/>
    </source>
</evidence>
<keyword evidence="4" id="KW-0496">Mitochondrion</keyword>
<dbReference type="GO" id="GO:0016491">
    <property type="term" value="F:oxidoreductase activity"/>
    <property type="evidence" value="ECO:0007669"/>
    <property type="project" value="UniProtKB-KW"/>
</dbReference>
<proteinExistence type="inferred from homology"/>
<evidence type="ECO:0000256" key="1">
    <source>
        <dbReference type="ARBA" id="ARBA00004173"/>
    </source>
</evidence>
<comment type="subcellular location">
    <subcellularLocation>
        <location evidence="1">Mitochondrion</location>
    </subcellularLocation>
</comment>
<dbReference type="PIRSF" id="PIRSF000126">
    <property type="entry name" value="11-beta-HSD1"/>
    <property type="match status" value="1"/>
</dbReference>
<comment type="caution">
    <text evidence="6">The sequence shown here is derived from an EMBL/GenBank/DDBJ whole genome shotgun (WGS) entry which is preliminary data.</text>
</comment>
<evidence type="ECO:0000256" key="5">
    <source>
        <dbReference type="ARBA" id="ARBA00038261"/>
    </source>
</evidence>
<accession>A0A443S2J1</accession>
<keyword evidence="7" id="KW-1185">Reference proteome</keyword>
<reference evidence="6 7" key="1">
    <citation type="journal article" date="2018" name="Gigascience">
        <title>Genomes of trombidid mites reveal novel predicted allergens and laterally-transferred genes associated with secondary metabolism.</title>
        <authorList>
            <person name="Dong X."/>
            <person name="Chaisiri K."/>
            <person name="Xia D."/>
            <person name="Armstrong S.D."/>
            <person name="Fang Y."/>
            <person name="Donnelly M.J."/>
            <person name="Kadowaki T."/>
            <person name="McGarry J.W."/>
            <person name="Darby A.C."/>
            <person name="Makepeace B.L."/>
        </authorList>
    </citation>
    <scope>NUCLEOTIDE SEQUENCE [LARGE SCALE GENOMIC DNA]</scope>
    <source>
        <strain evidence="6">UoL-UT</strain>
    </source>
</reference>
<keyword evidence="3" id="KW-0560">Oxidoreductase</keyword>
<dbReference type="EMBL" id="NCKV01011058">
    <property type="protein sequence ID" value="RWS21735.1"/>
    <property type="molecule type" value="Genomic_DNA"/>
</dbReference>